<dbReference type="InterPro" id="IPR021842">
    <property type="entry name" value="DUF3435"/>
</dbReference>
<evidence type="ECO:0000313" key="1">
    <source>
        <dbReference type="EMBL" id="EEP83037.1"/>
    </source>
</evidence>
<dbReference type="OrthoDB" id="4207571at2759"/>
<dbReference type="PANTHER" id="PTHR37535:SF3">
    <property type="entry name" value="FLUG DOMAIN-CONTAINING PROTEIN"/>
    <property type="match status" value="1"/>
</dbReference>
<gene>
    <name evidence="1" type="ORF">UREG_07902</name>
</gene>
<accession>C4K088</accession>
<organism evidence="1 2">
    <name type="scientific">Uncinocarpus reesii (strain UAMH 1704)</name>
    <dbReference type="NCBI Taxonomy" id="336963"/>
    <lineage>
        <taxon>Eukaryota</taxon>
        <taxon>Fungi</taxon>
        <taxon>Dikarya</taxon>
        <taxon>Ascomycota</taxon>
        <taxon>Pezizomycotina</taxon>
        <taxon>Eurotiomycetes</taxon>
        <taxon>Eurotiomycetidae</taxon>
        <taxon>Onygenales</taxon>
        <taxon>Onygenaceae</taxon>
        <taxon>Uncinocarpus</taxon>
    </lineage>
</organism>
<dbReference type="GeneID" id="8441255"/>
<dbReference type="Pfam" id="PF11917">
    <property type="entry name" value="DUF3435"/>
    <property type="match status" value="1"/>
</dbReference>
<protein>
    <submittedName>
        <fullName evidence="1">Uncharacterized protein</fullName>
    </submittedName>
</protein>
<dbReference type="Proteomes" id="UP000002058">
    <property type="component" value="Unassembled WGS sequence"/>
</dbReference>
<dbReference type="RefSeq" id="XP_002582215.1">
    <property type="nucleotide sequence ID" value="XM_002582169.1"/>
</dbReference>
<dbReference type="VEuPathDB" id="FungiDB:UREG_07902"/>
<name>C4K088_UNCRE</name>
<evidence type="ECO:0000313" key="2">
    <source>
        <dbReference type="Proteomes" id="UP000002058"/>
    </source>
</evidence>
<dbReference type="HOGENOM" id="CLU_003121_2_1_1"/>
<dbReference type="EMBL" id="CH476620">
    <property type="protein sequence ID" value="EEP83037.1"/>
    <property type="molecule type" value="Genomic_DNA"/>
</dbReference>
<dbReference type="AlphaFoldDB" id="C4K088"/>
<keyword evidence="2" id="KW-1185">Reference proteome</keyword>
<sequence>MGKQAYDPLARFDQTVDLSDEDNEVVLCEVLPNTKRKYARTLAIFDHFVKHHPKAAVPPDIRTFKGFLRVVANSIPGRLDASKDKRPTVETMEGFRRDFETAWARERKYVFPTEVSTTMKEWIRTKLKEEVPLCTEEMDKSAFSPNDLVVTMVQLWCKDYHEYRGKYSDRSRVQLSFALLLYCFTSARTGEVHESTARKHNSTSASACYKHFRLTFQAVDGEAMLVLYYLREHVKNGWKMRRWELPVHAFYEVYSEDTNLLLNPLIYFLPLACSDGALRDYQSLGQLLDDLESGLPEGQHVLELPFKKDVCDLPLFRPFNELDRERSTGRARGADSFGKMFAALGHRAGFICNITARACRRWALMEADKHYSEAARMKFASQASSHVFGKSYAHPISEVDGQATYLGIARRESHIKNGRAMTMHHHPQLWRSLPAKLEFEFESREDIIQLNGKIENLALQIPANDAEQRQIQSERQSLYNQKNRLYMEALRHQQKAQPTGLLESGNPQPKTDVDKHTFFHYARRVMPERDLLADALLKETNPRNTSAIISGLICTDASGSVKWP</sequence>
<dbReference type="PANTHER" id="PTHR37535">
    <property type="entry name" value="FLUG DOMAIN PROTEIN"/>
    <property type="match status" value="1"/>
</dbReference>
<reference evidence="2" key="1">
    <citation type="journal article" date="2009" name="Genome Res.">
        <title>Comparative genomic analyses of the human fungal pathogens Coccidioides and their relatives.</title>
        <authorList>
            <person name="Sharpton T.J."/>
            <person name="Stajich J.E."/>
            <person name="Rounsley S.D."/>
            <person name="Gardner M.J."/>
            <person name="Wortman J.R."/>
            <person name="Jordar V.S."/>
            <person name="Maiti R."/>
            <person name="Kodira C.D."/>
            <person name="Neafsey D.E."/>
            <person name="Zeng Q."/>
            <person name="Hung C.-Y."/>
            <person name="McMahan C."/>
            <person name="Muszewska A."/>
            <person name="Grynberg M."/>
            <person name="Mandel M.A."/>
            <person name="Kellner E.M."/>
            <person name="Barker B.M."/>
            <person name="Galgiani J.N."/>
            <person name="Orbach M.J."/>
            <person name="Kirkland T.N."/>
            <person name="Cole G.T."/>
            <person name="Henn M.R."/>
            <person name="Birren B.W."/>
            <person name="Taylor J.W."/>
        </authorList>
    </citation>
    <scope>NUCLEOTIDE SEQUENCE [LARGE SCALE GENOMIC DNA]</scope>
    <source>
        <strain evidence="2">UAMH 1704</strain>
    </source>
</reference>
<dbReference type="eggNOG" id="ENOG502SH56">
    <property type="taxonomic scope" value="Eukaryota"/>
</dbReference>
<dbReference type="InParanoid" id="C4K088"/>
<dbReference type="OMA" id="WALMEAD"/>
<proteinExistence type="predicted"/>
<dbReference type="KEGG" id="ure:UREG_07902"/>